<dbReference type="Proteomes" id="UP000222831">
    <property type="component" value="Segment"/>
</dbReference>
<sequence>MSAEENKPDVLPVTHATTAAEAAVEEALEERREARSLKTWLVKAFTLTFIFVFGSSVMALIYAAVVKEKDLNTTFVGEMLKATFDFMRFVLSS</sequence>
<name>A0A1L7N0R7_9CAUD</name>
<keyword evidence="1" id="KW-1133">Transmembrane helix</keyword>
<dbReference type="EMBL" id="AP017924">
    <property type="protein sequence ID" value="BAW19057.1"/>
    <property type="molecule type" value="Genomic_DNA"/>
</dbReference>
<keyword evidence="1" id="KW-0812">Transmembrane</keyword>
<accession>A0A1L7N0R7</accession>
<dbReference type="GeneID" id="40074478"/>
<evidence type="ECO:0000313" key="2">
    <source>
        <dbReference type="EMBL" id="BAW19057.1"/>
    </source>
</evidence>
<feature type="transmembrane region" description="Helical" evidence="1">
    <location>
        <begin position="40"/>
        <end position="65"/>
    </location>
</feature>
<dbReference type="RefSeq" id="YP_009598776.1">
    <property type="nucleotide sequence ID" value="NC_041911.1"/>
</dbReference>
<keyword evidence="3" id="KW-1185">Reference proteome</keyword>
<evidence type="ECO:0000313" key="3">
    <source>
        <dbReference type="Proteomes" id="UP000222831"/>
    </source>
</evidence>
<reference evidence="2 3" key="1">
    <citation type="submission" date="2016-12" db="EMBL/GenBank/DDBJ databases">
        <title>Characterization of two jumbo phages RP12 and RP31 infecting the phytopathogen Ralstonia solanacearum.</title>
        <authorList>
            <person name="Kawasaki T."/>
            <person name="Yoshikawa G."/>
            <person name="Ogata H."/>
            <person name="Yamada T."/>
        </authorList>
    </citation>
    <scope>NUCLEOTIDE SEQUENCE [LARGE SCALE GENOMIC DNA]</scope>
    <source>
        <strain evidence="2 3">RP12</strain>
    </source>
</reference>
<evidence type="ECO:0008006" key="4">
    <source>
        <dbReference type="Google" id="ProtNLM"/>
    </source>
</evidence>
<proteinExistence type="predicted"/>
<protein>
    <recommendedName>
        <fullName evidence="4">Transmembrane protein</fullName>
    </recommendedName>
</protein>
<organism evidence="2 3">
    <name type="scientific">Ralstonia phage RP12</name>
    <dbReference type="NCBI Taxonomy" id="1923889"/>
    <lineage>
        <taxon>Viruses</taxon>
        <taxon>Duplodnaviria</taxon>
        <taxon>Heunggongvirae</taxon>
        <taxon>Uroviricota</taxon>
        <taxon>Caudoviricetes</taxon>
        <taxon>Chimalliviridae</taxon>
        <taxon>Ripduovirus</taxon>
        <taxon>Ripduovirus RP12</taxon>
    </lineage>
</organism>
<evidence type="ECO:0000256" key="1">
    <source>
        <dbReference type="SAM" id="Phobius"/>
    </source>
</evidence>
<dbReference type="KEGG" id="vg:40074478"/>
<keyword evidence="1" id="KW-0472">Membrane</keyword>